<evidence type="ECO:0000256" key="1">
    <source>
        <dbReference type="ARBA" id="ARBA00022723"/>
    </source>
</evidence>
<dbReference type="Proteomes" id="UP000031572">
    <property type="component" value="Unassembled WGS sequence"/>
</dbReference>
<name>A0A0C1Y4Z3_9BURK</name>
<organism evidence="3 4">
    <name type="scientific">Noviherbaspirillum autotrophicum</name>
    <dbReference type="NCBI Taxonomy" id="709839"/>
    <lineage>
        <taxon>Bacteria</taxon>
        <taxon>Pseudomonadati</taxon>
        <taxon>Pseudomonadota</taxon>
        <taxon>Betaproteobacteria</taxon>
        <taxon>Burkholderiales</taxon>
        <taxon>Oxalobacteraceae</taxon>
        <taxon>Noviherbaspirillum</taxon>
    </lineage>
</organism>
<evidence type="ECO:0000313" key="4">
    <source>
        <dbReference type="Proteomes" id="UP000031572"/>
    </source>
</evidence>
<dbReference type="EMBL" id="JWJG01000028">
    <property type="protein sequence ID" value="KIF82098.1"/>
    <property type="molecule type" value="Genomic_DNA"/>
</dbReference>
<reference evidence="3 4" key="1">
    <citation type="submission" date="2014-12" db="EMBL/GenBank/DDBJ databases">
        <title>Denitrispirillum autotrophicum gen. nov., sp. nov., Denitrifying, Facultatively Autotrophic Bacteria Isolated from Rice Paddy Soil.</title>
        <authorList>
            <person name="Ishii S."/>
            <person name="Ashida N."/>
            <person name="Ohno H."/>
            <person name="Otsuka S."/>
            <person name="Yokota A."/>
            <person name="Senoo K."/>
        </authorList>
    </citation>
    <scope>NUCLEOTIDE SEQUENCE [LARGE SCALE GENOMIC DNA]</scope>
    <source>
        <strain evidence="3 4">TSA66</strain>
    </source>
</reference>
<sequence length="154" mass="17171">MSESQLDVVKGRNFSGAQVGALADLHRYQFFHPLGKGRGFPGKLFLKEALGMNGMEVSLNKLPAGQGVPFYHQHKLHEELYIFLQGRGQFQVDDQVIDVHEGTVIRVAPDGVRTWRNHSQEDLYYIVIQAMAGSMEATAIDDGMVCPEKVSWPA</sequence>
<dbReference type="SUPFAM" id="SSF51182">
    <property type="entry name" value="RmlC-like cupins"/>
    <property type="match status" value="1"/>
</dbReference>
<feature type="domain" description="Cupin type-2" evidence="2">
    <location>
        <begin position="62"/>
        <end position="128"/>
    </location>
</feature>
<dbReference type="RefSeq" id="WP_040040774.1">
    <property type="nucleotide sequence ID" value="NZ_JWJG01000028.1"/>
</dbReference>
<dbReference type="PANTHER" id="PTHR35848">
    <property type="entry name" value="OXALATE-BINDING PROTEIN"/>
    <property type="match status" value="1"/>
</dbReference>
<dbReference type="Gene3D" id="2.60.120.10">
    <property type="entry name" value="Jelly Rolls"/>
    <property type="match status" value="1"/>
</dbReference>
<evidence type="ECO:0000313" key="3">
    <source>
        <dbReference type="EMBL" id="KIF82098.1"/>
    </source>
</evidence>
<dbReference type="InterPro" id="IPR011051">
    <property type="entry name" value="RmlC_Cupin_sf"/>
</dbReference>
<proteinExistence type="predicted"/>
<dbReference type="InterPro" id="IPR014710">
    <property type="entry name" value="RmlC-like_jellyroll"/>
</dbReference>
<dbReference type="STRING" id="709839.TSA66_16895"/>
<dbReference type="GO" id="GO:0046872">
    <property type="term" value="F:metal ion binding"/>
    <property type="evidence" value="ECO:0007669"/>
    <property type="project" value="UniProtKB-KW"/>
</dbReference>
<evidence type="ECO:0000259" key="2">
    <source>
        <dbReference type="Pfam" id="PF07883"/>
    </source>
</evidence>
<comment type="caution">
    <text evidence="3">The sequence shown here is derived from an EMBL/GenBank/DDBJ whole genome shotgun (WGS) entry which is preliminary data.</text>
</comment>
<dbReference type="PANTHER" id="PTHR35848:SF6">
    <property type="entry name" value="CUPIN TYPE-2 DOMAIN-CONTAINING PROTEIN"/>
    <property type="match status" value="1"/>
</dbReference>
<dbReference type="InterPro" id="IPR013096">
    <property type="entry name" value="Cupin_2"/>
</dbReference>
<keyword evidence="4" id="KW-1185">Reference proteome</keyword>
<dbReference type="InterPro" id="IPR051610">
    <property type="entry name" value="GPI/OXD"/>
</dbReference>
<dbReference type="CDD" id="cd06985">
    <property type="entry name" value="cupin_BF4112"/>
    <property type="match status" value="1"/>
</dbReference>
<dbReference type="AlphaFoldDB" id="A0A0C1Y4Z3"/>
<accession>A0A0C1Y4Z3</accession>
<gene>
    <name evidence="3" type="ORF">TSA66_16895</name>
</gene>
<protein>
    <recommendedName>
        <fullName evidence="2">Cupin type-2 domain-containing protein</fullName>
    </recommendedName>
</protein>
<dbReference type="OrthoDB" id="9804028at2"/>
<keyword evidence="1" id="KW-0479">Metal-binding</keyword>
<dbReference type="Pfam" id="PF07883">
    <property type="entry name" value="Cupin_2"/>
    <property type="match status" value="1"/>
</dbReference>